<sequence>AACILWALLLSRNDSAFDKCTPKSSNRYVSEEHTVFDCGPSCSEVKNVNIDYSKRVVNMKRWQCNYSLHLVGVVAEIREDEKITQEKCRTHTWAISRAACPAYRLEAT</sequence>
<dbReference type="AlphaFoldDB" id="A0AAQ3X0B8"/>
<accession>A0AAQ3X0B8</accession>
<feature type="non-terminal residue" evidence="2">
    <location>
        <position position="108"/>
    </location>
</feature>
<evidence type="ECO:0000313" key="2">
    <source>
        <dbReference type="EMBL" id="WVZ79826.1"/>
    </source>
</evidence>
<feature type="signal peptide" evidence="1">
    <location>
        <begin position="1"/>
        <end position="16"/>
    </location>
</feature>
<evidence type="ECO:0000256" key="1">
    <source>
        <dbReference type="SAM" id="SignalP"/>
    </source>
</evidence>
<proteinExistence type="predicted"/>
<evidence type="ECO:0008006" key="4">
    <source>
        <dbReference type="Google" id="ProtNLM"/>
    </source>
</evidence>
<protein>
    <recommendedName>
        <fullName evidence="4">Secreted protein</fullName>
    </recommendedName>
</protein>
<feature type="chain" id="PRO_5042946500" description="Secreted protein" evidence="1">
    <location>
        <begin position="17"/>
        <end position="108"/>
    </location>
</feature>
<name>A0AAQ3X0B8_PASNO</name>
<dbReference type="EMBL" id="CP144750">
    <property type="protein sequence ID" value="WVZ79826.1"/>
    <property type="molecule type" value="Genomic_DNA"/>
</dbReference>
<gene>
    <name evidence="2" type="ORF">U9M48_027358</name>
</gene>
<keyword evidence="3" id="KW-1185">Reference proteome</keyword>
<reference evidence="2 3" key="1">
    <citation type="submission" date="2024-02" db="EMBL/GenBank/DDBJ databases">
        <title>High-quality chromosome-scale genome assembly of Pensacola bahiagrass (Paspalum notatum Flugge var. saurae).</title>
        <authorList>
            <person name="Vega J.M."/>
            <person name="Podio M."/>
            <person name="Orjuela J."/>
            <person name="Siena L.A."/>
            <person name="Pessino S.C."/>
            <person name="Combes M.C."/>
            <person name="Mariac C."/>
            <person name="Albertini E."/>
            <person name="Pupilli F."/>
            <person name="Ortiz J.P.A."/>
            <person name="Leblanc O."/>
        </authorList>
    </citation>
    <scope>NUCLEOTIDE SEQUENCE [LARGE SCALE GENOMIC DNA]</scope>
    <source>
        <strain evidence="2">R1</strain>
        <tissue evidence="2">Leaf</tissue>
    </source>
</reference>
<dbReference type="Proteomes" id="UP001341281">
    <property type="component" value="Chromosome 06"/>
</dbReference>
<keyword evidence="1" id="KW-0732">Signal</keyword>
<evidence type="ECO:0000313" key="3">
    <source>
        <dbReference type="Proteomes" id="UP001341281"/>
    </source>
</evidence>
<organism evidence="2 3">
    <name type="scientific">Paspalum notatum var. saurae</name>
    <dbReference type="NCBI Taxonomy" id="547442"/>
    <lineage>
        <taxon>Eukaryota</taxon>
        <taxon>Viridiplantae</taxon>
        <taxon>Streptophyta</taxon>
        <taxon>Embryophyta</taxon>
        <taxon>Tracheophyta</taxon>
        <taxon>Spermatophyta</taxon>
        <taxon>Magnoliopsida</taxon>
        <taxon>Liliopsida</taxon>
        <taxon>Poales</taxon>
        <taxon>Poaceae</taxon>
        <taxon>PACMAD clade</taxon>
        <taxon>Panicoideae</taxon>
        <taxon>Andropogonodae</taxon>
        <taxon>Paspaleae</taxon>
        <taxon>Paspalinae</taxon>
        <taxon>Paspalum</taxon>
    </lineage>
</organism>